<evidence type="ECO:0000256" key="20">
    <source>
        <dbReference type="ARBA" id="ARBA00048679"/>
    </source>
</evidence>
<keyword evidence="4" id="KW-0964">Secreted</keyword>
<dbReference type="FunFam" id="1.10.510.10:FF:000769">
    <property type="entry name" value="Uncharacterized protein"/>
    <property type="match status" value="1"/>
</dbReference>
<evidence type="ECO:0000256" key="19">
    <source>
        <dbReference type="ARBA" id="ARBA00047899"/>
    </source>
</evidence>
<dbReference type="InterPro" id="IPR051824">
    <property type="entry name" value="LRR_Rcpt-Like_S/T_Kinase"/>
</dbReference>
<dbReference type="OrthoDB" id="538607at2759"/>
<evidence type="ECO:0000256" key="16">
    <source>
        <dbReference type="ARBA" id="ARBA00023170"/>
    </source>
</evidence>
<keyword evidence="16" id="KW-0675">Receptor</keyword>
<evidence type="ECO:0000256" key="9">
    <source>
        <dbReference type="ARBA" id="ARBA00022692"/>
    </source>
</evidence>
<comment type="caution">
    <text evidence="24">The sequence shown here is derived from an EMBL/GenBank/DDBJ whole genome shotgun (WGS) entry which is preliminary data.</text>
</comment>
<reference evidence="24" key="1">
    <citation type="journal article" date="2020" name="bioRxiv">
        <title>Hybrid origin of Populus tomentosa Carr. identified through genome sequencing and phylogenomic analysis.</title>
        <authorList>
            <person name="An X."/>
            <person name="Gao K."/>
            <person name="Chen Z."/>
            <person name="Li J."/>
            <person name="Yang X."/>
            <person name="Yang X."/>
            <person name="Zhou J."/>
            <person name="Guo T."/>
            <person name="Zhao T."/>
            <person name="Huang S."/>
            <person name="Miao D."/>
            <person name="Khan W.U."/>
            <person name="Rao P."/>
            <person name="Ye M."/>
            <person name="Lei B."/>
            <person name="Liao W."/>
            <person name="Wang J."/>
            <person name="Ji L."/>
            <person name="Li Y."/>
            <person name="Guo B."/>
            <person name="Mustafa N.S."/>
            <person name="Li S."/>
            <person name="Yun Q."/>
            <person name="Keller S.R."/>
            <person name="Mao J."/>
            <person name="Zhang R."/>
            <person name="Strauss S.H."/>
        </authorList>
    </citation>
    <scope>NUCLEOTIDE SEQUENCE</scope>
    <source>
        <strain evidence="24">GM15</strain>
        <tissue evidence="24">Leaf</tissue>
    </source>
</reference>
<organism evidence="24 25">
    <name type="scientific">Populus tomentosa</name>
    <name type="common">Chinese white poplar</name>
    <dbReference type="NCBI Taxonomy" id="118781"/>
    <lineage>
        <taxon>Eukaryota</taxon>
        <taxon>Viridiplantae</taxon>
        <taxon>Streptophyta</taxon>
        <taxon>Embryophyta</taxon>
        <taxon>Tracheophyta</taxon>
        <taxon>Spermatophyta</taxon>
        <taxon>Magnoliopsida</taxon>
        <taxon>eudicotyledons</taxon>
        <taxon>Gunneridae</taxon>
        <taxon>Pentapetalae</taxon>
        <taxon>rosids</taxon>
        <taxon>fabids</taxon>
        <taxon>Malpighiales</taxon>
        <taxon>Salicaceae</taxon>
        <taxon>Saliceae</taxon>
        <taxon>Populus</taxon>
    </lineage>
</organism>
<keyword evidence="6" id="KW-0597">Phosphoprotein</keyword>
<keyword evidence="25" id="KW-1185">Reference proteome</keyword>
<dbReference type="FunFam" id="3.30.200.20:FF:000649">
    <property type="entry name" value="Uncharacterized protein"/>
    <property type="match status" value="1"/>
</dbReference>
<keyword evidence="5" id="KW-0723">Serine/threonine-protein kinase</keyword>
<comment type="catalytic activity">
    <reaction evidence="20">
        <text>L-seryl-[protein] + ATP = O-phospho-L-seryl-[protein] + ADP + H(+)</text>
        <dbReference type="Rhea" id="RHEA:17989"/>
        <dbReference type="Rhea" id="RHEA-COMP:9863"/>
        <dbReference type="Rhea" id="RHEA-COMP:11604"/>
        <dbReference type="ChEBI" id="CHEBI:15378"/>
        <dbReference type="ChEBI" id="CHEBI:29999"/>
        <dbReference type="ChEBI" id="CHEBI:30616"/>
        <dbReference type="ChEBI" id="CHEBI:83421"/>
        <dbReference type="ChEBI" id="CHEBI:456216"/>
        <dbReference type="EC" id="2.7.11.1"/>
    </reaction>
</comment>
<dbReference type="Proteomes" id="UP000886885">
    <property type="component" value="Chromosome 16D"/>
</dbReference>
<evidence type="ECO:0000256" key="12">
    <source>
        <dbReference type="ARBA" id="ARBA00022741"/>
    </source>
</evidence>
<protein>
    <recommendedName>
        <fullName evidence="3">non-specific serine/threonine protein kinase</fullName>
        <ecNumber evidence="3">2.7.11.1</ecNumber>
    </recommendedName>
</protein>
<dbReference type="GO" id="GO:0016020">
    <property type="term" value="C:membrane"/>
    <property type="evidence" value="ECO:0007669"/>
    <property type="project" value="UniProtKB-SubCell"/>
</dbReference>
<evidence type="ECO:0000256" key="7">
    <source>
        <dbReference type="ARBA" id="ARBA00022614"/>
    </source>
</evidence>
<keyword evidence="12 21" id="KW-0547">Nucleotide-binding</keyword>
<keyword evidence="5" id="KW-0418">Kinase</keyword>
<dbReference type="InterPro" id="IPR001611">
    <property type="entry name" value="Leu-rich_rpt"/>
</dbReference>
<keyword evidence="17" id="KW-0325">Glycoprotein</keyword>
<dbReference type="Pfam" id="PF00560">
    <property type="entry name" value="LRR_1"/>
    <property type="match status" value="1"/>
</dbReference>
<dbReference type="FunFam" id="3.80.10.10:FF:000400">
    <property type="entry name" value="Nuclear pore complex protein NUP107"/>
    <property type="match status" value="1"/>
</dbReference>
<dbReference type="GO" id="GO:0004674">
    <property type="term" value="F:protein serine/threonine kinase activity"/>
    <property type="evidence" value="ECO:0007669"/>
    <property type="project" value="UniProtKB-KW"/>
</dbReference>
<evidence type="ECO:0000256" key="17">
    <source>
        <dbReference type="ARBA" id="ARBA00023180"/>
    </source>
</evidence>
<dbReference type="Pfam" id="PF13855">
    <property type="entry name" value="LRR_8"/>
    <property type="match status" value="1"/>
</dbReference>
<gene>
    <name evidence="24" type="ORF">POTOM_052225</name>
</gene>
<proteinExistence type="inferred from homology"/>
<comment type="catalytic activity">
    <reaction evidence="19">
        <text>L-threonyl-[protein] + ATP = O-phospho-L-threonyl-[protein] + ADP + H(+)</text>
        <dbReference type="Rhea" id="RHEA:46608"/>
        <dbReference type="Rhea" id="RHEA-COMP:11060"/>
        <dbReference type="Rhea" id="RHEA-COMP:11605"/>
        <dbReference type="ChEBI" id="CHEBI:15378"/>
        <dbReference type="ChEBI" id="CHEBI:30013"/>
        <dbReference type="ChEBI" id="CHEBI:30616"/>
        <dbReference type="ChEBI" id="CHEBI:61977"/>
        <dbReference type="ChEBI" id="CHEBI:456216"/>
        <dbReference type="EC" id="2.7.11.1"/>
    </reaction>
</comment>
<evidence type="ECO:0000313" key="24">
    <source>
        <dbReference type="EMBL" id="KAG6743526.1"/>
    </source>
</evidence>
<dbReference type="InterPro" id="IPR021720">
    <property type="entry name" value="Malectin_dom"/>
</dbReference>
<dbReference type="Pfam" id="PF00069">
    <property type="entry name" value="Pkinase"/>
    <property type="match status" value="1"/>
</dbReference>
<dbReference type="AlphaFoldDB" id="A0A8X8C054"/>
<feature type="binding site" evidence="21">
    <location>
        <position position="795"/>
    </location>
    <ligand>
        <name>ATP</name>
        <dbReference type="ChEBI" id="CHEBI:30616"/>
    </ligand>
</feature>
<evidence type="ECO:0000256" key="15">
    <source>
        <dbReference type="ARBA" id="ARBA00023136"/>
    </source>
</evidence>
<accession>A0A8X8C054</accession>
<evidence type="ECO:0000256" key="3">
    <source>
        <dbReference type="ARBA" id="ARBA00012513"/>
    </source>
</evidence>
<evidence type="ECO:0000256" key="14">
    <source>
        <dbReference type="ARBA" id="ARBA00022989"/>
    </source>
</evidence>
<keyword evidence="4" id="KW-0134">Cell wall</keyword>
<dbReference type="CDD" id="cd14066">
    <property type="entry name" value="STKc_IRAK"/>
    <property type="match status" value="1"/>
</dbReference>
<dbReference type="EMBL" id="JAAWWB010000032">
    <property type="protein sequence ID" value="KAG6743526.1"/>
    <property type="molecule type" value="Genomic_DNA"/>
</dbReference>
<dbReference type="InterPro" id="IPR000719">
    <property type="entry name" value="Prot_kinase_dom"/>
</dbReference>
<evidence type="ECO:0000256" key="1">
    <source>
        <dbReference type="ARBA" id="ARBA00004191"/>
    </source>
</evidence>
<keyword evidence="7" id="KW-0433">Leucine-rich repeat</keyword>
<dbReference type="GO" id="GO:0005524">
    <property type="term" value="F:ATP binding"/>
    <property type="evidence" value="ECO:0007669"/>
    <property type="project" value="UniProtKB-UniRule"/>
</dbReference>
<dbReference type="PROSITE" id="PS00107">
    <property type="entry name" value="PROTEIN_KINASE_ATP"/>
    <property type="match status" value="1"/>
</dbReference>
<evidence type="ECO:0000256" key="5">
    <source>
        <dbReference type="ARBA" id="ARBA00022527"/>
    </source>
</evidence>
<evidence type="ECO:0000313" key="25">
    <source>
        <dbReference type="Proteomes" id="UP000886885"/>
    </source>
</evidence>
<evidence type="ECO:0000256" key="18">
    <source>
        <dbReference type="ARBA" id="ARBA00038043"/>
    </source>
</evidence>
<feature type="domain" description="Protein kinase" evidence="23">
    <location>
        <begin position="766"/>
        <end position="1043"/>
    </location>
</feature>
<keyword evidence="13 21" id="KW-0067">ATP-binding</keyword>
<dbReference type="InterPro" id="IPR017441">
    <property type="entry name" value="Protein_kinase_ATP_BS"/>
</dbReference>
<evidence type="ECO:0000256" key="22">
    <source>
        <dbReference type="SAM" id="SignalP"/>
    </source>
</evidence>
<evidence type="ECO:0000256" key="21">
    <source>
        <dbReference type="PROSITE-ProRule" id="PRU10141"/>
    </source>
</evidence>
<evidence type="ECO:0000256" key="6">
    <source>
        <dbReference type="ARBA" id="ARBA00022553"/>
    </source>
</evidence>
<evidence type="ECO:0000259" key="23">
    <source>
        <dbReference type="PROSITE" id="PS50011"/>
    </source>
</evidence>
<evidence type="ECO:0000256" key="13">
    <source>
        <dbReference type="ARBA" id="ARBA00022840"/>
    </source>
</evidence>
<keyword evidence="15" id="KW-0472">Membrane</keyword>
<evidence type="ECO:0000256" key="8">
    <source>
        <dbReference type="ARBA" id="ARBA00022679"/>
    </source>
</evidence>
<feature type="signal peptide" evidence="22">
    <location>
        <begin position="1"/>
        <end position="26"/>
    </location>
</feature>
<dbReference type="Pfam" id="PF11721">
    <property type="entry name" value="Malectin"/>
    <property type="match status" value="1"/>
</dbReference>
<comment type="similarity">
    <text evidence="18">Belongs to the polygalacturonase-inhibiting protein family.</text>
</comment>
<keyword evidence="8" id="KW-0808">Transferase</keyword>
<evidence type="ECO:0000256" key="10">
    <source>
        <dbReference type="ARBA" id="ARBA00022729"/>
    </source>
</evidence>
<keyword evidence="10 22" id="KW-0732">Signal</keyword>
<evidence type="ECO:0000256" key="4">
    <source>
        <dbReference type="ARBA" id="ARBA00022512"/>
    </source>
</evidence>
<evidence type="ECO:0000256" key="2">
    <source>
        <dbReference type="ARBA" id="ARBA00004479"/>
    </source>
</evidence>
<evidence type="ECO:0000256" key="11">
    <source>
        <dbReference type="ARBA" id="ARBA00022737"/>
    </source>
</evidence>
<name>A0A8X8C054_POPTO</name>
<feature type="chain" id="PRO_5036493854" description="non-specific serine/threonine protein kinase" evidence="22">
    <location>
        <begin position="27"/>
        <end position="1073"/>
    </location>
</feature>
<sequence length="1073" mass="119068">MAKLFPKLVSSLAVLLLLRQFGYVACKAKLHADEERALDDLMTTLGGDLLPSSYCSSDFQGIKCNCTYENNAVCHVTGLDLRNRELDGEINATALASLVHLEEIDLSYNQLYGSIPDVTMGNLRSLNYLDLSNNQLNGSIPVTMGNLPSLTSLDLSNNFLNGSIPLFLESLSSLEYLCIETHSLTLSFSSYLIRDLGFNELSGQLPPELGRLGSLSYLGLSSNNLGGKLPGNYSNFTSDQLGFFNVAGNRLTGQVPKFIANWTGLYYLSLSGNDFDGELPLELLFNMSYLEYLMVSDVRSSAGFPFPKYANMTAITFLWKVDVVAGGRMGLGSVRGRGDLVRSAVEKDREKLKQPARGESQGKRLCPLLVLASWRLVQEGRVIRNCSISGEIPRYIGDWSSLTYLDLSFNNLTGGIPDSVKNLNLTKMFLTRNMLDGTVPAWLRHTIEDKAYVMALCSLLRWVVFPFNIVVYEIPTSDHFVSCAPTACIYVVPTQAVNQTDDSLYINCGGGGTVFDGKEFEADSTATNYYKPPKENWAYSCSGDFGSETYDSSYYIKNVECEDCDSAGTLLYNSSRLCPLSLTYYGFCLFKGNYTVKLYFAETVYQKDEDYSNLGKRVFDVYIQGKRELKDFNIKEMASGTNKTWTQTFTAFVGDDHLLTIHFFWAGKGSFPVPGFSYAPTALSLNGPLVAGISVTANFKVGGKGLSPSQIAGITAGSVFAPLLLLAFMWKMGWLRKSELDEITIEVKRDGIYFTLKQIIDATRKFSPKMEIGRGRFGIVYKAELPKEIKLAVKKISPQSKQQGKDELQREIFNLKSLHHENLVQLLDGYSIKDLHLLVYDYMHKGSLHHALFEPNSTTKLDWKTRFDICRGIARGLKYLHEEKRFKIVHGNIKPSNIMLDNSLTAKLSDFGLATLCDEEDPFMTIKAKGSRVYMAPEYSMGKAITVKADVYSFGIVLLEIVSGKVSADYTPNQEAEFLLDNAGVLYDKGRILDLVDKRLASSYDRKQALTVLLLAMKCVNLSPTLRPKISEVVSVLEGEKRIDEISEGDTPSANIGGLCGACSRVLEIEPIS</sequence>
<comment type="subcellular location">
    <subcellularLocation>
        <location evidence="2">Membrane</location>
        <topology evidence="2">Single-pass type I membrane protein</topology>
    </subcellularLocation>
    <subcellularLocation>
        <location evidence="1">Secreted</location>
        <location evidence="1">Cell wall</location>
    </subcellularLocation>
</comment>
<keyword evidence="11" id="KW-0677">Repeat</keyword>
<keyword evidence="9" id="KW-0812">Transmembrane</keyword>
<dbReference type="PANTHER" id="PTHR48006:SF48">
    <property type="entry name" value="PROTEIN KINASE DOMAIN-CONTAINING PROTEIN"/>
    <property type="match status" value="1"/>
</dbReference>
<dbReference type="EC" id="2.7.11.1" evidence="3"/>
<keyword evidence="14" id="KW-1133">Transmembrane helix</keyword>
<dbReference type="PANTHER" id="PTHR48006">
    <property type="entry name" value="LEUCINE-RICH REPEAT-CONTAINING PROTEIN DDB_G0281931-RELATED"/>
    <property type="match status" value="1"/>
</dbReference>
<dbReference type="PROSITE" id="PS50011">
    <property type="entry name" value="PROTEIN_KINASE_DOM"/>
    <property type="match status" value="1"/>
</dbReference>